<organism evidence="10 11">
    <name type="scientific">Crepidotus variabilis</name>
    <dbReference type="NCBI Taxonomy" id="179855"/>
    <lineage>
        <taxon>Eukaryota</taxon>
        <taxon>Fungi</taxon>
        <taxon>Dikarya</taxon>
        <taxon>Basidiomycota</taxon>
        <taxon>Agaricomycotina</taxon>
        <taxon>Agaricomycetes</taxon>
        <taxon>Agaricomycetidae</taxon>
        <taxon>Agaricales</taxon>
        <taxon>Agaricineae</taxon>
        <taxon>Crepidotaceae</taxon>
        <taxon>Crepidotus</taxon>
    </lineage>
</organism>
<keyword evidence="7 8" id="KW-0472">Membrane</keyword>
<evidence type="ECO:0000259" key="9">
    <source>
        <dbReference type="Pfam" id="PF04083"/>
    </source>
</evidence>
<comment type="subcellular location">
    <subcellularLocation>
        <location evidence="1">Membrane</location>
        <topology evidence="1">Single-pass membrane protein</topology>
    </subcellularLocation>
</comment>
<dbReference type="GO" id="GO:0016787">
    <property type="term" value="F:hydrolase activity"/>
    <property type="evidence" value="ECO:0007669"/>
    <property type="project" value="UniProtKB-KW"/>
</dbReference>
<keyword evidence="2 8" id="KW-0812">Transmembrane</keyword>
<evidence type="ECO:0000313" key="10">
    <source>
        <dbReference type="EMBL" id="KAF9524025.1"/>
    </source>
</evidence>
<dbReference type="AlphaFoldDB" id="A0A9P6E7Q7"/>
<evidence type="ECO:0000256" key="3">
    <source>
        <dbReference type="ARBA" id="ARBA00022801"/>
    </source>
</evidence>
<evidence type="ECO:0000256" key="2">
    <source>
        <dbReference type="ARBA" id="ARBA00022692"/>
    </source>
</evidence>
<dbReference type="InterPro" id="IPR029058">
    <property type="entry name" value="AB_hydrolase_fold"/>
</dbReference>
<dbReference type="PANTHER" id="PTHR11005">
    <property type="entry name" value="LYSOSOMAL ACID LIPASE-RELATED"/>
    <property type="match status" value="1"/>
</dbReference>
<keyword evidence="5 8" id="KW-1133">Transmembrane helix</keyword>
<evidence type="ECO:0000256" key="6">
    <source>
        <dbReference type="ARBA" id="ARBA00023098"/>
    </source>
</evidence>
<dbReference type="SUPFAM" id="SSF53474">
    <property type="entry name" value="alpha/beta-Hydrolases"/>
    <property type="match status" value="1"/>
</dbReference>
<reference evidence="10" key="1">
    <citation type="submission" date="2020-11" db="EMBL/GenBank/DDBJ databases">
        <authorList>
            <consortium name="DOE Joint Genome Institute"/>
            <person name="Ahrendt S."/>
            <person name="Riley R."/>
            <person name="Andreopoulos W."/>
            <person name="Labutti K."/>
            <person name="Pangilinan J."/>
            <person name="Ruiz-Duenas F.J."/>
            <person name="Barrasa J.M."/>
            <person name="Sanchez-Garcia M."/>
            <person name="Camarero S."/>
            <person name="Miyauchi S."/>
            <person name="Serrano A."/>
            <person name="Linde D."/>
            <person name="Babiker R."/>
            <person name="Drula E."/>
            <person name="Ayuso-Fernandez I."/>
            <person name="Pacheco R."/>
            <person name="Padilla G."/>
            <person name="Ferreira P."/>
            <person name="Barriuso J."/>
            <person name="Kellner H."/>
            <person name="Castanera R."/>
            <person name="Alfaro M."/>
            <person name="Ramirez L."/>
            <person name="Pisabarro A.G."/>
            <person name="Kuo A."/>
            <person name="Tritt A."/>
            <person name="Lipzen A."/>
            <person name="He G."/>
            <person name="Yan M."/>
            <person name="Ng V."/>
            <person name="Cullen D."/>
            <person name="Martin F."/>
            <person name="Rosso M.-N."/>
            <person name="Henrissat B."/>
            <person name="Hibbett D."/>
            <person name="Martinez A.T."/>
            <person name="Grigoriev I.V."/>
        </authorList>
    </citation>
    <scope>NUCLEOTIDE SEQUENCE</scope>
    <source>
        <strain evidence="10">CBS 506.95</strain>
    </source>
</reference>
<keyword evidence="11" id="KW-1185">Reference proteome</keyword>
<name>A0A9P6E7Q7_9AGAR</name>
<keyword evidence="4" id="KW-0442">Lipid degradation</keyword>
<proteinExistence type="predicted"/>
<feature type="domain" description="Partial AB-hydrolase lipase" evidence="9">
    <location>
        <begin position="82"/>
        <end position="145"/>
    </location>
</feature>
<evidence type="ECO:0000256" key="5">
    <source>
        <dbReference type="ARBA" id="ARBA00022989"/>
    </source>
</evidence>
<gene>
    <name evidence="10" type="ORF">CPB83DRAFT_798569</name>
</gene>
<dbReference type="Pfam" id="PF04083">
    <property type="entry name" value="Abhydro_lipase"/>
    <property type="match status" value="1"/>
</dbReference>
<dbReference type="GO" id="GO:0016020">
    <property type="term" value="C:membrane"/>
    <property type="evidence" value="ECO:0007669"/>
    <property type="project" value="UniProtKB-SubCell"/>
</dbReference>
<comment type="caution">
    <text evidence="10">The sequence shown here is derived from an EMBL/GenBank/DDBJ whole genome shotgun (WGS) entry which is preliminary data.</text>
</comment>
<sequence>MPRVPLLGRLRLRDYTTLVFGFTILAFESLLHIVVLFLPKPVIDFFYRRSRALFLEISGSEKDLSEERQIAERILRARDFGELCEIFGYRHEEHVVLTKDGYLLGLHRLPSRKGETKKSPGTSTGKPVVYLHHGLLMNSEVWVCSTDPRRTLPFVLVEQGYDVWLGNNRGNKYSKKSLHYTPNSTKFWDFSIDDFAWHDIPDSINHILDVTKSQKLSYIGFSQGTAQAFAALSIHPGLNEKVNVFIALAPAMSPPGLAAPIVDSLMKTSPTLVFLFFGRKSILSSATMWQSILYPPIFTKVIDVGIGWLFNWTGNNISQNQKMAAYAHLYSFTSVKSVVHWFQIMRNAAFQMYDDDFISPVMRTSVSSYRPARFPTKNIVTPIVLLYGDSDSLVHIETMLSQLPEHTVAKPLHSYEHVDILWGENVDKDVFPEVLGTLEYYCFEKDEALSEREVDVKTTDL</sequence>
<dbReference type="OrthoDB" id="9974421at2759"/>
<dbReference type="InterPro" id="IPR006693">
    <property type="entry name" value="AB_hydrolase_lipase"/>
</dbReference>
<evidence type="ECO:0000256" key="1">
    <source>
        <dbReference type="ARBA" id="ARBA00004167"/>
    </source>
</evidence>
<dbReference type="Gene3D" id="3.40.50.1820">
    <property type="entry name" value="alpha/beta hydrolase"/>
    <property type="match status" value="1"/>
</dbReference>
<dbReference type="EMBL" id="MU157906">
    <property type="protein sequence ID" value="KAF9524025.1"/>
    <property type="molecule type" value="Genomic_DNA"/>
</dbReference>
<dbReference type="Proteomes" id="UP000807306">
    <property type="component" value="Unassembled WGS sequence"/>
</dbReference>
<accession>A0A9P6E7Q7</accession>
<evidence type="ECO:0000256" key="8">
    <source>
        <dbReference type="SAM" id="Phobius"/>
    </source>
</evidence>
<dbReference type="GO" id="GO:0016042">
    <property type="term" value="P:lipid catabolic process"/>
    <property type="evidence" value="ECO:0007669"/>
    <property type="project" value="UniProtKB-KW"/>
</dbReference>
<dbReference type="FunFam" id="3.40.50.1820:FF:000095">
    <property type="entry name" value="Triglyceride lipase-cholesterol esterase"/>
    <property type="match status" value="1"/>
</dbReference>
<evidence type="ECO:0000256" key="4">
    <source>
        <dbReference type="ARBA" id="ARBA00022963"/>
    </source>
</evidence>
<protein>
    <submittedName>
        <fullName evidence="10">Triacylglycerol lipase</fullName>
    </submittedName>
</protein>
<feature type="transmembrane region" description="Helical" evidence="8">
    <location>
        <begin position="15"/>
        <end position="38"/>
    </location>
</feature>
<evidence type="ECO:0000313" key="11">
    <source>
        <dbReference type="Proteomes" id="UP000807306"/>
    </source>
</evidence>
<keyword evidence="6" id="KW-0443">Lipid metabolism</keyword>
<evidence type="ECO:0000256" key="7">
    <source>
        <dbReference type="ARBA" id="ARBA00023136"/>
    </source>
</evidence>
<keyword evidence="3" id="KW-0378">Hydrolase</keyword>